<proteinExistence type="predicted"/>
<accession>A0ABT6FBD6</accession>
<evidence type="ECO:0008006" key="3">
    <source>
        <dbReference type="Google" id="ProtNLM"/>
    </source>
</evidence>
<gene>
    <name evidence="1" type="ORF">PZE19_13760</name>
</gene>
<comment type="caution">
    <text evidence="1">The sequence shown here is derived from an EMBL/GenBank/DDBJ whole genome shotgun (WGS) entry which is preliminary data.</text>
</comment>
<evidence type="ECO:0000313" key="1">
    <source>
        <dbReference type="EMBL" id="MDG3004847.1"/>
    </source>
</evidence>
<protein>
    <recommendedName>
        <fullName evidence="3">HEPN domain-containing protein</fullName>
    </recommendedName>
</protein>
<name>A0ABT6FBD6_9BACT</name>
<dbReference type="RefSeq" id="WP_277861198.1">
    <property type="nucleotide sequence ID" value="NZ_JARRAG010000002.1"/>
</dbReference>
<reference evidence="1 2" key="1">
    <citation type="submission" date="2023-03" db="EMBL/GenBank/DDBJ databases">
        <title>Paludisphaera mucosa sp. nov. a novel planctomycete from northern fen.</title>
        <authorList>
            <person name="Ivanova A."/>
        </authorList>
    </citation>
    <scope>NUCLEOTIDE SEQUENCE [LARGE SCALE GENOMIC DNA]</scope>
    <source>
        <strain evidence="1 2">Pla2</strain>
    </source>
</reference>
<dbReference type="Proteomes" id="UP001216907">
    <property type="component" value="Unassembled WGS sequence"/>
</dbReference>
<dbReference type="EMBL" id="JARRAG010000002">
    <property type="protein sequence ID" value="MDG3004847.1"/>
    <property type="molecule type" value="Genomic_DNA"/>
</dbReference>
<evidence type="ECO:0000313" key="2">
    <source>
        <dbReference type="Proteomes" id="UP001216907"/>
    </source>
</evidence>
<keyword evidence="2" id="KW-1185">Reference proteome</keyword>
<organism evidence="1 2">
    <name type="scientific">Paludisphaera mucosa</name>
    <dbReference type="NCBI Taxonomy" id="3030827"/>
    <lineage>
        <taxon>Bacteria</taxon>
        <taxon>Pseudomonadati</taxon>
        <taxon>Planctomycetota</taxon>
        <taxon>Planctomycetia</taxon>
        <taxon>Isosphaerales</taxon>
        <taxon>Isosphaeraceae</taxon>
        <taxon>Paludisphaera</taxon>
    </lineage>
</organism>
<sequence>MNSHQAAWWEQAQSDLGVLILLRRNSAAPCHQLHYMQMVAEKLAKAYFWRTGTPPPRNHAGLVQFMRSLGGVPMQRRLQLAAALEFHDFGQLQAWIRRVLPMAYELERLAPALAQDGPNPEYPWPHHAPTAYPAGHWFDPWGRMTDTGLGRQFLRVLEMAVHKFPAYT</sequence>